<evidence type="ECO:0000313" key="3">
    <source>
        <dbReference type="Proteomes" id="UP001341281"/>
    </source>
</evidence>
<organism evidence="2 3">
    <name type="scientific">Paspalum notatum var. saurae</name>
    <dbReference type="NCBI Taxonomy" id="547442"/>
    <lineage>
        <taxon>Eukaryota</taxon>
        <taxon>Viridiplantae</taxon>
        <taxon>Streptophyta</taxon>
        <taxon>Embryophyta</taxon>
        <taxon>Tracheophyta</taxon>
        <taxon>Spermatophyta</taxon>
        <taxon>Magnoliopsida</taxon>
        <taxon>Liliopsida</taxon>
        <taxon>Poales</taxon>
        <taxon>Poaceae</taxon>
        <taxon>PACMAD clade</taxon>
        <taxon>Panicoideae</taxon>
        <taxon>Andropogonodae</taxon>
        <taxon>Paspaleae</taxon>
        <taxon>Paspalinae</taxon>
        <taxon>Paspalum</taxon>
    </lineage>
</organism>
<dbReference type="InterPro" id="IPR043502">
    <property type="entry name" value="DNA/RNA_pol_sf"/>
</dbReference>
<dbReference type="Proteomes" id="UP001341281">
    <property type="component" value="Chromosome 03"/>
</dbReference>
<dbReference type="SUPFAM" id="SSF56672">
    <property type="entry name" value="DNA/RNA polymerases"/>
    <property type="match status" value="1"/>
</dbReference>
<dbReference type="EMBL" id="CP144747">
    <property type="protein sequence ID" value="WVZ64595.1"/>
    <property type="molecule type" value="Genomic_DNA"/>
</dbReference>
<accession>A0AAQ3T1U3</accession>
<evidence type="ECO:0000313" key="2">
    <source>
        <dbReference type="EMBL" id="WVZ64595.1"/>
    </source>
</evidence>
<keyword evidence="3" id="KW-1185">Reference proteome</keyword>
<gene>
    <name evidence="2" type="ORF">U9M48_014090</name>
</gene>
<dbReference type="AlphaFoldDB" id="A0AAQ3T1U3"/>
<protein>
    <recommendedName>
        <fullName evidence="1">Reverse transcriptase domain-containing protein</fullName>
    </recommendedName>
</protein>
<feature type="non-terminal residue" evidence="2">
    <location>
        <position position="575"/>
    </location>
</feature>
<dbReference type="PROSITE" id="PS50878">
    <property type="entry name" value="RT_POL"/>
    <property type="match status" value="1"/>
</dbReference>
<name>A0AAQ3T1U3_PASNO</name>
<feature type="domain" description="Reverse transcriptase" evidence="1">
    <location>
        <begin position="99"/>
        <end position="360"/>
    </location>
</feature>
<dbReference type="CDD" id="cd01650">
    <property type="entry name" value="RT_nLTR_like"/>
    <property type="match status" value="1"/>
</dbReference>
<dbReference type="PANTHER" id="PTHR19446">
    <property type="entry name" value="REVERSE TRANSCRIPTASES"/>
    <property type="match status" value="1"/>
</dbReference>
<proteinExistence type="predicted"/>
<reference evidence="2 3" key="1">
    <citation type="submission" date="2024-02" db="EMBL/GenBank/DDBJ databases">
        <title>High-quality chromosome-scale genome assembly of Pensacola bahiagrass (Paspalum notatum Flugge var. saurae).</title>
        <authorList>
            <person name="Vega J.M."/>
            <person name="Podio M."/>
            <person name="Orjuela J."/>
            <person name="Siena L.A."/>
            <person name="Pessino S.C."/>
            <person name="Combes M.C."/>
            <person name="Mariac C."/>
            <person name="Albertini E."/>
            <person name="Pupilli F."/>
            <person name="Ortiz J.P.A."/>
            <person name="Leblanc O."/>
        </authorList>
    </citation>
    <scope>NUCLEOTIDE SEQUENCE [LARGE SCALE GENOMIC DNA]</scope>
    <source>
        <strain evidence="2">R1</strain>
        <tissue evidence="2">Leaf</tissue>
    </source>
</reference>
<sequence>SERGIALTQKDKEKVAFDFFTALLGLPSIREQALDWSNLGYVASDLSKLEIPFLEMELLKIIRTISSSKAPGPDGFIGLFYKKCWSIIKADLTEALFGFYNHRTCKHHLANEANIVILPKRQGATNLSDFRPISLINSLAKIITKLLAERLAPHLGRLVSQSQNAFIKGRCIHDNFLYLHKIKRKALFIKLDISKAFDSINWPYLLEVLEVLGFGTRWRNWIAALLATSSVLLNGKFSWYCGAELSPMLFILAIDPLQRIMSSPVRGPLTNPCVLSDDAGIFAKADAGLKFNLNKTEFYPIHCQPNEIEALPLWFAGKVNSFPGRYLGLPLHVRKLRRIDVQPLIDKVRARLPSWKGKILSKAGRMTLVKTVLSTQPIYHLMVFPAQKWLIRQIDKIRRSFLWKGEEPENTCGGHCLVNWPTVTHPLSLGRLGIADLERFARALRLRWLWFKWKNRETAWGGLDVPCDKQDRDLFHASTMVTVGDGVKASFWCSHWINGMAAHLIAPSLYAKTSRKNISVRNALKNNNRISHIFLVSSVSEVKEFVDLWEALREVQRDAKREDKIVWRWTTNGVY</sequence>
<evidence type="ECO:0000259" key="1">
    <source>
        <dbReference type="PROSITE" id="PS50878"/>
    </source>
</evidence>
<dbReference type="Pfam" id="PF00078">
    <property type="entry name" value="RVT_1"/>
    <property type="match status" value="1"/>
</dbReference>
<dbReference type="InterPro" id="IPR000477">
    <property type="entry name" value="RT_dom"/>
</dbReference>